<dbReference type="PANTHER" id="PTHR45717:SF10">
    <property type="entry name" value="OS10G0501000 PROTEIN"/>
    <property type="match status" value="1"/>
</dbReference>
<feature type="repeat" description="PPR" evidence="3">
    <location>
        <begin position="149"/>
        <end position="183"/>
    </location>
</feature>
<dbReference type="Proteomes" id="UP001152561">
    <property type="component" value="Unassembled WGS sequence"/>
</dbReference>
<evidence type="ECO:0008006" key="6">
    <source>
        <dbReference type="Google" id="ProtNLM"/>
    </source>
</evidence>
<dbReference type="InterPro" id="IPR002885">
    <property type="entry name" value="PPR_rpt"/>
</dbReference>
<reference evidence="5" key="1">
    <citation type="journal article" date="2023" name="Proc. Natl. Acad. Sci. U.S.A.">
        <title>Genomic and structural basis for evolution of tropane alkaloid biosynthesis.</title>
        <authorList>
            <person name="Wanga Y.-J."/>
            <person name="Taina T."/>
            <person name="Yua J.-Y."/>
            <person name="Lia J."/>
            <person name="Xua B."/>
            <person name="Chenc J."/>
            <person name="D'Auriad J.C."/>
            <person name="Huanga J.-P."/>
            <person name="Huanga S.-X."/>
        </authorList>
    </citation>
    <scope>NUCLEOTIDE SEQUENCE [LARGE SCALE GENOMIC DNA]</scope>
    <source>
        <strain evidence="5">cv. KIB-2019</strain>
    </source>
</reference>
<evidence type="ECO:0000256" key="2">
    <source>
        <dbReference type="ARBA" id="ARBA00022737"/>
    </source>
</evidence>
<comment type="similarity">
    <text evidence="1">Belongs to the PPR family. P subfamily.</text>
</comment>
<evidence type="ECO:0000313" key="4">
    <source>
        <dbReference type="EMBL" id="KAJ8527819.1"/>
    </source>
</evidence>
<protein>
    <recommendedName>
        <fullName evidence="6">Pentatricopeptide repeat-containing protein</fullName>
    </recommendedName>
</protein>
<dbReference type="InterPro" id="IPR011990">
    <property type="entry name" value="TPR-like_helical_dom_sf"/>
</dbReference>
<dbReference type="Gene3D" id="1.25.40.10">
    <property type="entry name" value="Tetratricopeptide repeat domain"/>
    <property type="match status" value="2"/>
</dbReference>
<dbReference type="PANTHER" id="PTHR45717">
    <property type="entry name" value="OS12G0527900 PROTEIN"/>
    <property type="match status" value="1"/>
</dbReference>
<sequence length="247" mass="28811">MEDKGIAGDAFSYNICLNVYASIPDVKEMEKLLLKMEKDPMLIKFNSYVVATKGYMKAGNPEKASKVLKRCEHLIKGKNERLANETLLTLYDSMGKKNDVYRIWKKLKNRGKVYISSYLCVMRRLENLDDIDGAEKIFSEWEANRVYFDIRVPNFLIAIYCKNGHLEKAESITERLLESGLMRRNYMALGYCSHYQMEKAFETLKKAILASVTRWKPRIRSWATCVNYLQSNGDAKREKEIKRLLEE</sequence>
<evidence type="ECO:0000313" key="5">
    <source>
        <dbReference type="Proteomes" id="UP001152561"/>
    </source>
</evidence>
<gene>
    <name evidence="4" type="ORF">K7X08_015270</name>
</gene>
<dbReference type="GO" id="GO:0005739">
    <property type="term" value="C:mitochondrion"/>
    <property type="evidence" value="ECO:0007669"/>
    <property type="project" value="TreeGrafter"/>
</dbReference>
<organism evidence="4 5">
    <name type="scientific">Anisodus acutangulus</name>
    <dbReference type="NCBI Taxonomy" id="402998"/>
    <lineage>
        <taxon>Eukaryota</taxon>
        <taxon>Viridiplantae</taxon>
        <taxon>Streptophyta</taxon>
        <taxon>Embryophyta</taxon>
        <taxon>Tracheophyta</taxon>
        <taxon>Spermatophyta</taxon>
        <taxon>Magnoliopsida</taxon>
        <taxon>eudicotyledons</taxon>
        <taxon>Gunneridae</taxon>
        <taxon>Pentapetalae</taxon>
        <taxon>asterids</taxon>
        <taxon>lamiids</taxon>
        <taxon>Solanales</taxon>
        <taxon>Solanaceae</taxon>
        <taxon>Solanoideae</taxon>
        <taxon>Hyoscyameae</taxon>
        <taxon>Anisodus</taxon>
    </lineage>
</organism>
<name>A0A9Q1QTG1_9SOLA</name>
<evidence type="ECO:0000256" key="3">
    <source>
        <dbReference type="PROSITE-ProRule" id="PRU00708"/>
    </source>
</evidence>
<dbReference type="GO" id="GO:0003729">
    <property type="term" value="F:mRNA binding"/>
    <property type="evidence" value="ECO:0007669"/>
    <property type="project" value="UniProtKB-ARBA"/>
</dbReference>
<dbReference type="OrthoDB" id="1890565at2759"/>
<comment type="caution">
    <text evidence="4">The sequence shown here is derived from an EMBL/GenBank/DDBJ whole genome shotgun (WGS) entry which is preliminary data.</text>
</comment>
<dbReference type="Pfam" id="PF01535">
    <property type="entry name" value="PPR"/>
    <property type="match status" value="3"/>
</dbReference>
<accession>A0A9Q1QTG1</accession>
<keyword evidence="5" id="KW-1185">Reference proteome</keyword>
<dbReference type="PROSITE" id="PS51375">
    <property type="entry name" value="PPR"/>
    <property type="match status" value="1"/>
</dbReference>
<dbReference type="EMBL" id="JAJAGQ010000023">
    <property type="protein sequence ID" value="KAJ8527819.1"/>
    <property type="molecule type" value="Genomic_DNA"/>
</dbReference>
<evidence type="ECO:0000256" key="1">
    <source>
        <dbReference type="ARBA" id="ARBA00007626"/>
    </source>
</evidence>
<keyword evidence="2" id="KW-0677">Repeat</keyword>
<dbReference type="AlphaFoldDB" id="A0A9Q1QTG1"/>
<proteinExistence type="inferred from homology"/>